<keyword evidence="1" id="KW-0472">Membrane</keyword>
<feature type="transmembrane region" description="Helical" evidence="1">
    <location>
        <begin position="48"/>
        <end position="74"/>
    </location>
</feature>
<dbReference type="STRING" id="1114924.SAMN05216258_102279"/>
<protein>
    <recommendedName>
        <fullName evidence="4">Arginine/ornithine antiporter ArcD</fullName>
    </recommendedName>
</protein>
<feature type="transmembrane region" description="Helical" evidence="1">
    <location>
        <begin position="195"/>
        <end position="218"/>
    </location>
</feature>
<evidence type="ECO:0008006" key="4">
    <source>
        <dbReference type="Google" id="ProtNLM"/>
    </source>
</evidence>
<dbReference type="AlphaFoldDB" id="A0A1I3CXZ5"/>
<name>A0A1I3CXZ5_9RHOB</name>
<feature type="transmembrane region" description="Helical" evidence="1">
    <location>
        <begin position="160"/>
        <end position="183"/>
    </location>
</feature>
<feature type="transmembrane region" description="Helical" evidence="1">
    <location>
        <begin position="113"/>
        <end position="135"/>
    </location>
</feature>
<evidence type="ECO:0000313" key="2">
    <source>
        <dbReference type="EMBL" id="SFH79430.1"/>
    </source>
</evidence>
<sequence length="219" mass="22431">METGGAATGLWGAVVASGVYHGVNPGMGWPLAVSAALMERRPGALWRAIGALAAGHLAAMAAILAPFAALLVLVERQREIRIGAACLVIGLGLWLVANRRHPRFLARVAPARLALWSFLAATAHGAGLMLVPIYLGLCQVSQNDAGHAAASTLMAGDAGVALAVATAHTLAMTLAGGALAVGVHRWLGLRFLSKGWFNLDLVWALSLVLVGSVSLAAAL</sequence>
<evidence type="ECO:0000313" key="3">
    <source>
        <dbReference type="Proteomes" id="UP000199377"/>
    </source>
</evidence>
<proteinExistence type="predicted"/>
<dbReference type="EMBL" id="FOQH01000002">
    <property type="protein sequence ID" value="SFH79430.1"/>
    <property type="molecule type" value="Genomic_DNA"/>
</dbReference>
<keyword evidence="1" id="KW-0812">Transmembrane</keyword>
<feature type="transmembrane region" description="Helical" evidence="1">
    <location>
        <begin position="80"/>
        <end position="97"/>
    </location>
</feature>
<gene>
    <name evidence="2" type="ORF">SAMN05216258_102279</name>
</gene>
<dbReference type="OrthoDB" id="8850092at2"/>
<keyword evidence="3" id="KW-1185">Reference proteome</keyword>
<reference evidence="2 3" key="1">
    <citation type="submission" date="2016-10" db="EMBL/GenBank/DDBJ databases">
        <authorList>
            <person name="de Groot N.N."/>
        </authorList>
    </citation>
    <scope>NUCLEOTIDE SEQUENCE [LARGE SCALE GENOMIC DNA]</scope>
    <source>
        <strain evidence="2 3">CGMCC 1.11030</strain>
    </source>
</reference>
<organism evidence="2 3">
    <name type="scientific">Albimonas pacifica</name>
    <dbReference type="NCBI Taxonomy" id="1114924"/>
    <lineage>
        <taxon>Bacteria</taxon>
        <taxon>Pseudomonadati</taxon>
        <taxon>Pseudomonadota</taxon>
        <taxon>Alphaproteobacteria</taxon>
        <taxon>Rhodobacterales</taxon>
        <taxon>Paracoccaceae</taxon>
        <taxon>Albimonas</taxon>
    </lineage>
</organism>
<accession>A0A1I3CXZ5</accession>
<keyword evidence="1" id="KW-1133">Transmembrane helix</keyword>
<dbReference type="Proteomes" id="UP000199377">
    <property type="component" value="Unassembled WGS sequence"/>
</dbReference>
<evidence type="ECO:0000256" key="1">
    <source>
        <dbReference type="SAM" id="Phobius"/>
    </source>
</evidence>